<dbReference type="Pfam" id="PF01822">
    <property type="entry name" value="WSC"/>
    <property type="match status" value="4"/>
</dbReference>
<dbReference type="PANTHER" id="PTHR45964">
    <property type="entry name" value="WSCD FAMILY MEMBER CG9164"/>
    <property type="match status" value="1"/>
</dbReference>
<evidence type="ECO:0000313" key="3">
    <source>
        <dbReference type="EMBL" id="KAJ4487011.1"/>
    </source>
</evidence>
<feature type="domain" description="WSC" evidence="2">
    <location>
        <begin position="112"/>
        <end position="205"/>
    </location>
</feature>
<accession>A0A9W9APQ9</accession>
<dbReference type="Proteomes" id="UP001150238">
    <property type="component" value="Unassembled WGS sequence"/>
</dbReference>
<protein>
    <submittedName>
        <fullName evidence="3">WSC domain-containing protein</fullName>
    </submittedName>
</protein>
<organism evidence="3 4">
    <name type="scientific">Lentinula lateritia</name>
    <dbReference type="NCBI Taxonomy" id="40482"/>
    <lineage>
        <taxon>Eukaryota</taxon>
        <taxon>Fungi</taxon>
        <taxon>Dikarya</taxon>
        <taxon>Basidiomycota</taxon>
        <taxon>Agaricomycotina</taxon>
        <taxon>Agaricomycetes</taxon>
        <taxon>Agaricomycetidae</taxon>
        <taxon>Agaricales</taxon>
        <taxon>Marasmiineae</taxon>
        <taxon>Omphalotaceae</taxon>
        <taxon>Lentinula</taxon>
    </lineage>
</organism>
<feature type="domain" description="WSC" evidence="2">
    <location>
        <begin position="536"/>
        <end position="632"/>
    </location>
</feature>
<dbReference type="EMBL" id="JANVFS010000009">
    <property type="protein sequence ID" value="KAJ4487011.1"/>
    <property type="molecule type" value="Genomic_DNA"/>
</dbReference>
<dbReference type="SMART" id="SM00321">
    <property type="entry name" value="WSC"/>
    <property type="match status" value="3"/>
</dbReference>
<feature type="domain" description="WSC" evidence="2">
    <location>
        <begin position="647"/>
        <end position="739"/>
    </location>
</feature>
<name>A0A9W9APQ9_9AGAR</name>
<evidence type="ECO:0000256" key="1">
    <source>
        <dbReference type="ARBA" id="ARBA00022737"/>
    </source>
</evidence>
<dbReference type="InterPro" id="IPR002889">
    <property type="entry name" value="WSC_carb-bd"/>
</dbReference>
<dbReference type="PROSITE" id="PS51212">
    <property type="entry name" value="WSC"/>
    <property type="match status" value="3"/>
</dbReference>
<evidence type="ECO:0000313" key="4">
    <source>
        <dbReference type="Proteomes" id="UP001150238"/>
    </source>
</evidence>
<evidence type="ECO:0000259" key="2">
    <source>
        <dbReference type="PROSITE" id="PS51212"/>
    </source>
</evidence>
<comment type="caution">
    <text evidence="3">The sequence shown here is derived from an EMBL/GenBank/DDBJ whole genome shotgun (WGS) entry which is preliminary data.</text>
</comment>
<reference evidence="3" key="1">
    <citation type="submission" date="2022-08" db="EMBL/GenBank/DDBJ databases">
        <authorList>
            <consortium name="DOE Joint Genome Institute"/>
            <person name="Min B."/>
            <person name="Riley R."/>
            <person name="Sierra-Patev S."/>
            <person name="Naranjo-Ortiz M."/>
            <person name="Looney B."/>
            <person name="Konkel Z."/>
            <person name="Slot J.C."/>
            <person name="Sakamoto Y."/>
            <person name="Steenwyk J.L."/>
            <person name="Rokas A."/>
            <person name="Carro J."/>
            <person name="Camarero S."/>
            <person name="Ferreira P."/>
            <person name="Molpeceres G."/>
            <person name="Ruiz-Duenas F.J."/>
            <person name="Serrano A."/>
            <person name="Henrissat B."/>
            <person name="Drula E."/>
            <person name="Hughes K.W."/>
            <person name="Mata J.L."/>
            <person name="Ishikawa N.K."/>
            <person name="Vargas-Isla R."/>
            <person name="Ushijima S."/>
            <person name="Smith C.A."/>
            <person name="Ahrendt S."/>
            <person name="Andreopoulos W."/>
            <person name="He G."/>
            <person name="Labutti K."/>
            <person name="Lipzen A."/>
            <person name="Ng V."/>
            <person name="Sandor L."/>
            <person name="Barry K."/>
            <person name="Martinez A.T."/>
            <person name="Xiao Y."/>
            <person name="Gibbons J.G."/>
            <person name="Terashima K."/>
            <person name="Hibbett D.S."/>
            <person name="Grigoriev I.V."/>
        </authorList>
    </citation>
    <scope>NUCLEOTIDE SEQUENCE</scope>
    <source>
        <strain evidence="3">Sp2 HRB7682 ss15</strain>
    </source>
</reference>
<reference evidence="3" key="2">
    <citation type="journal article" date="2023" name="Proc. Natl. Acad. Sci. U.S.A.">
        <title>A global phylogenomic analysis of the shiitake genus Lentinula.</title>
        <authorList>
            <person name="Sierra-Patev S."/>
            <person name="Min B."/>
            <person name="Naranjo-Ortiz M."/>
            <person name="Looney B."/>
            <person name="Konkel Z."/>
            <person name="Slot J.C."/>
            <person name="Sakamoto Y."/>
            <person name="Steenwyk J.L."/>
            <person name="Rokas A."/>
            <person name="Carro J."/>
            <person name="Camarero S."/>
            <person name="Ferreira P."/>
            <person name="Molpeceres G."/>
            <person name="Ruiz-Duenas F.J."/>
            <person name="Serrano A."/>
            <person name="Henrissat B."/>
            <person name="Drula E."/>
            <person name="Hughes K.W."/>
            <person name="Mata J.L."/>
            <person name="Ishikawa N.K."/>
            <person name="Vargas-Isla R."/>
            <person name="Ushijima S."/>
            <person name="Smith C.A."/>
            <person name="Donoghue J."/>
            <person name="Ahrendt S."/>
            <person name="Andreopoulos W."/>
            <person name="He G."/>
            <person name="LaButti K."/>
            <person name="Lipzen A."/>
            <person name="Ng V."/>
            <person name="Riley R."/>
            <person name="Sandor L."/>
            <person name="Barry K."/>
            <person name="Martinez A.T."/>
            <person name="Xiao Y."/>
            <person name="Gibbons J.G."/>
            <person name="Terashima K."/>
            <person name="Grigoriev I.V."/>
            <person name="Hibbett D."/>
        </authorList>
    </citation>
    <scope>NUCLEOTIDE SEQUENCE</scope>
    <source>
        <strain evidence="3">Sp2 HRB7682 ss15</strain>
    </source>
</reference>
<proteinExistence type="predicted"/>
<dbReference type="PANTHER" id="PTHR45964:SF5">
    <property type="entry name" value="WSCD FAMILY MEMBER CG9164"/>
    <property type="match status" value="1"/>
</dbReference>
<sequence length="937" mass="102408">MSRQTFPSGWAFNSCFIDNTSAGRLLTVNSGLPPDTMTVDQCIEYCSSNNWAYAGVEYASECCHCDQRLQHAMHWRLFANMRRSKPHRRVLGRRLDHTLEPAYLVQELLVVQWVLRGTHRDDTSQRTLSQQVQPYSGSVSPPSCADTCAFYGYTVMGTEFGGECWCGNSTGPAAQVPDTECGLTCTADRDYLCGDANRLSVYHNTPPEETYTGECLDLDIPTWVDISNFTVLAIPKEGPTASGGWEGSSLHIIDVLVDGETTYSLLSACQDCNVTWLGLSFSGEGAGYLIPSSPNRDGAAPMLSLNLVAGDSVRFQTQSTITTIDYPNFCTSANPYPAGSSYSPTDDGPVLQGDYHADAWAMCPNISAVPNGRLDLVSQPQPGHADYNVEECIAVDVWVHIQKILFNLKILGLLLFFVLRVKYWYKSAGNAILLIQTANFKLPQDGTRISRDQNPSPVGRVNWHAMDISRDKYQYLSDSYMPPQGLLVVLVSHTSIHMAWHVGASIYLFNAVQFLCVFLGHQGVNISVRQSDIPTGWYPYSCFIDNTSAGRLLTTNSGLPSSTMTKVVCIEYCSANNWTYAGVEDGGECYCDELFHEDGWQGTDSSECNMPCNGDPTQTCGGPNRIDVYWDGDFYTPSSPSTLSRSYWSYSGCFEDSPSQRTLSAPEGTFGGVTPATCADACAFNGYTVMGTEYGGECWCGNSTGTAAQVSDTECAMTCSADRDYLCGDANRLSVYHHNPPPPEMYTNQCITELPTWLNSSHFSLLADPKEPSTSGSGWDGAILRIIDVLTVEDTTWSILSACQACNVTWLDLSFSSSNGGSLIPESSYLNGVAPMISLDLISGESVIFQTQSTLPVGYNGYTGYCASDDPYPPEQSMGNSPTDGPVLLGNGHADDWAMCLNSTAFPVNRLDLVFQPKANHPNYNLEECIAVDLWLE</sequence>
<keyword evidence="1" id="KW-0677">Repeat</keyword>
<dbReference type="AlphaFoldDB" id="A0A9W9APQ9"/>
<gene>
    <name evidence="3" type="ORF">C8J55DRAFT_487207</name>
</gene>
<dbReference type="InterPro" id="IPR051589">
    <property type="entry name" value="Sialate-O-sulfotransferase"/>
</dbReference>